<dbReference type="InterPro" id="IPR001375">
    <property type="entry name" value="Peptidase_S9_cat"/>
</dbReference>
<dbReference type="EMBL" id="LNYS01000002">
    <property type="protein sequence ID" value="KTD52632.1"/>
    <property type="molecule type" value="Genomic_DNA"/>
</dbReference>
<evidence type="ECO:0000259" key="1">
    <source>
        <dbReference type="Pfam" id="PF00326"/>
    </source>
</evidence>
<dbReference type="RefSeq" id="WP_058506223.1">
    <property type="nucleotide sequence ID" value="NZ_CAAAIK010000018.1"/>
</dbReference>
<proteinExistence type="predicted"/>
<dbReference type="GO" id="GO:0006508">
    <property type="term" value="P:proteolysis"/>
    <property type="evidence" value="ECO:0007669"/>
    <property type="project" value="InterPro"/>
</dbReference>
<evidence type="ECO:0000313" key="2">
    <source>
        <dbReference type="EMBL" id="KTD52632.1"/>
    </source>
</evidence>
<feature type="domain" description="Peptidase S9 prolyl oligopeptidase catalytic" evidence="1">
    <location>
        <begin position="640"/>
        <end position="765"/>
    </location>
</feature>
<name>A0A0W0Y6R1_9GAMM</name>
<accession>A0A0W0Y6R1</accession>
<dbReference type="Pfam" id="PF00326">
    <property type="entry name" value="Peptidase_S9"/>
    <property type="match status" value="1"/>
</dbReference>
<organism evidence="2 3">
    <name type="scientific">Legionella quinlivanii</name>
    <dbReference type="NCBI Taxonomy" id="45073"/>
    <lineage>
        <taxon>Bacteria</taxon>
        <taxon>Pseudomonadati</taxon>
        <taxon>Pseudomonadota</taxon>
        <taxon>Gammaproteobacteria</taxon>
        <taxon>Legionellales</taxon>
        <taxon>Legionellaceae</taxon>
        <taxon>Legionella</taxon>
    </lineage>
</organism>
<comment type="caution">
    <text evidence="2">The sequence shown here is derived from an EMBL/GenBank/DDBJ whole genome shotgun (WGS) entry which is preliminary data.</text>
</comment>
<dbReference type="Gene3D" id="3.40.50.1820">
    <property type="entry name" value="alpha/beta hydrolase"/>
    <property type="match status" value="1"/>
</dbReference>
<dbReference type="GO" id="GO:0008236">
    <property type="term" value="F:serine-type peptidase activity"/>
    <property type="evidence" value="ECO:0007669"/>
    <property type="project" value="InterPro"/>
</dbReference>
<evidence type="ECO:0000313" key="3">
    <source>
        <dbReference type="Proteomes" id="UP000054618"/>
    </source>
</evidence>
<gene>
    <name evidence="2" type="ORF">Lqui_0085</name>
</gene>
<protein>
    <submittedName>
        <fullName evidence="2">Prolyl oligopeptidase family protein</fullName>
    </submittedName>
</protein>
<dbReference type="PATRIC" id="fig|45073.5.peg.89"/>
<keyword evidence="3" id="KW-1185">Reference proteome</keyword>
<reference evidence="2 3" key="1">
    <citation type="submission" date="2015-11" db="EMBL/GenBank/DDBJ databases">
        <title>Genomic analysis of 38 Legionella species identifies large and diverse effector repertoires.</title>
        <authorList>
            <person name="Burstein D."/>
            <person name="Amaro F."/>
            <person name="Zusman T."/>
            <person name="Lifshitz Z."/>
            <person name="Cohen O."/>
            <person name="Gilbert J.A."/>
            <person name="Pupko T."/>
            <person name="Shuman H.A."/>
            <person name="Segal G."/>
        </authorList>
    </citation>
    <scope>NUCLEOTIDE SEQUENCE [LARGE SCALE GENOMIC DNA]</scope>
    <source>
        <strain evidence="2 3">CDC#1442-AUS-E</strain>
    </source>
</reference>
<sequence>MDLKHLISHFRASNSPEIAEEIISLWDGTQPTDDMVKLILESRQYPGQMRRPWDDHYTIIVNAILDAGYPLASLLSIQKEVEKNDKDDKKGSLILYLNRFKDKQEEMKAFAEYLSQIETPSLPCYPLIEFFYQKLPKATQAPEIEQFAELFNQLKLESGVSDYLHYAIQRDSTQPDEMVSQEQKKAASIFASFLKEVPGPKVSNTLALRKIINNNELTNETLLGYFRSGVLGVPVLLMLKRREQIDAINFVRKKLETGEIPADADVLQFLMPDLEKHFFENYDDNTFTTLIKFSALKHNISSRSDTKPLVLQLYENVNSFQSRTKSEPFFQRLLGDENYPGLNTVYTSNFFGLEVAQQSLLSYLIKEKSQYKPWVDDSIKRLLARSDIDVNVPNHKPLIHALEKKDKELILRLLEKGAKIPASFSEADLSYLLSILNEEKKPVDRKVFIQIQAYLYKEFTSRIPQMVFLTEQKNQDEAMTNKQDSSAEEGKVIYDVIYNNDGYDLNNEYNQSLFPDIKIRKGAPLTFNDIPIGYNIRIPHGNDETKKIMVWIYGGNEAKDRQKSAFKFSSSQLSPFSKPFVEKNIVTILLNLPDLLELNVHQFQMPEELFRKIQACVNYFYSVIKDKPELIDNRLSILKDKPVFLTGGSFGGLMTVRHAELYPKTFDGYISHAGMLSSQKNSEVDIQYRGGDLAIYLNPAEDNEIKKITEPVLLLHNMDDNNVIVSVALDFYKKFRQNNNAELATLVTTPTGDPAVLNSHVNKGHGKPSNPKHFERYIHSMTKFMEQGASQVPGLSRLREYLGKKKANTFVKNSTITRKFLGEALELNKRCKHRFIDVRKYWELDYKPLYATLYYSASLSRYKSLLQTERLRLQDKMTDEHISKLLALQSEIFFEYINEISSRNLMPDSLSDREEFSKNPAVIEAFKEIFSELDQAKESTVFYILSNLYKANPDLLTPVIQQLDKDPIFCENLEKAQEKFIHTLEKKKSLTFTIWKQAAEKVSPKESEEQVIEQNKSQP</sequence>
<dbReference type="OrthoDB" id="6388416at2"/>
<dbReference type="InterPro" id="IPR029058">
    <property type="entry name" value="AB_hydrolase_fold"/>
</dbReference>
<dbReference type="Proteomes" id="UP000054618">
    <property type="component" value="Unassembled WGS sequence"/>
</dbReference>
<dbReference type="SUPFAM" id="SSF53474">
    <property type="entry name" value="alpha/beta-Hydrolases"/>
    <property type="match status" value="1"/>
</dbReference>
<dbReference type="AlphaFoldDB" id="A0A0W0Y6R1"/>